<dbReference type="Gene3D" id="3.40.50.300">
    <property type="entry name" value="P-loop containing nucleotide triphosphate hydrolases"/>
    <property type="match status" value="2"/>
</dbReference>
<evidence type="ECO:0000256" key="6">
    <source>
        <dbReference type="ARBA" id="ARBA00022806"/>
    </source>
</evidence>
<name>A0A4R3JT47_9PROT</name>
<evidence type="ECO:0000256" key="4">
    <source>
        <dbReference type="ARBA" id="ARBA00022741"/>
    </source>
</evidence>
<comment type="cofactor">
    <cofactor evidence="12">
        <name>Zn(2+)</name>
        <dbReference type="ChEBI" id="CHEBI:29105"/>
    </cofactor>
    <text evidence="12">Binds 2 zinc ions per subunit.</text>
</comment>
<dbReference type="GO" id="GO:0003677">
    <property type="term" value="F:DNA binding"/>
    <property type="evidence" value="ECO:0007669"/>
    <property type="project" value="UniProtKB-UniRule"/>
</dbReference>
<dbReference type="GO" id="GO:0006269">
    <property type="term" value="P:DNA replication, synthesis of primer"/>
    <property type="evidence" value="ECO:0007669"/>
    <property type="project" value="UniProtKB-KW"/>
</dbReference>
<dbReference type="GO" id="GO:0008270">
    <property type="term" value="F:zinc ion binding"/>
    <property type="evidence" value="ECO:0007669"/>
    <property type="project" value="UniProtKB-UniRule"/>
</dbReference>
<dbReference type="Pfam" id="PF17764">
    <property type="entry name" value="PriA_3primeBD"/>
    <property type="match status" value="1"/>
</dbReference>
<evidence type="ECO:0000256" key="3">
    <source>
        <dbReference type="ARBA" id="ARBA00022723"/>
    </source>
</evidence>
<keyword evidence="3 12" id="KW-0479">Metal-binding</keyword>
<dbReference type="Pfam" id="PF00270">
    <property type="entry name" value="DEAD"/>
    <property type="match status" value="1"/>
</dbReference>
<keyword evidence="2 12" id="KW-0235">DNA replication</keyword>
<dbReference type="FunFam" id="3.40.50.300:FF:000489">
    <property type="entry name" value="Primosome assembly protein PriA"/>
    <property type="match status" value="1"/>
</dbReference>
<keyword evidence="10 12" id="KW-0413">Isomerase</keyword>
<evidence type="ECO:0000256" key="12">
    <source>
        <dbReference type="HAMAP-Rule" id="MF_00983"/>
    </source>
</evidence>
<evidence type="ECO:0000256" key="8">
    <source>
        <dbReference type="ARBA" id="ARBA00022840"/>
    </source>
</evidence>
<evidence type="ECO:0000256" key="2">
    <source>
        <dbReference type="ARBA" id="ARBA00022705"/>
    </source>
</evidence>
<evidence type="ECO:0000256" key="11">
    <source>
        <dbReference type="ARBA" id="ARBA00048988"/>
    </source>
</evidence>
<feature type="binding site" evidence="12">
    <location>
        <position position="460"/>
    </location>
    <ligand>
        <name>Zn(2+)</name>
        <dbReference type="ChEBI" id="CHEBI:29105"/>
        <label>2</label>
    </ligand>
</feature>
<comment type="catalytic activity">
    <reaction evidence="11 12">
        <text>ATP + H2O = ADP + phosphate + H(+)</text>
        <dbReference type="Rhea" id="RHEA:13065"/>
        <dbReference type="ChEBI" id="CHEBI:15377"/>
        <dbReference type="ChEBI" id="CHEBI:15378"/>
        <dbReference type="ChEBI" id="CHEBI:30616"/>
        <dbReference type="ChEBI" id="CHEBI:43474"/>
        <dbReference type="ChEBI" id="CHEBI:456216"/>
        <dbReference type="EC" id="5.6.2.4"/>
    </reaction>
</comment>
<keyword evidence="7 12" id="KW-0862">Zinc</keyword>
<dbReference type="InterPro" id="IPR027417">
    <property type="entry name" value="P-loop_NTPase"/>
</dbReference>
<dbReference type="Pfam" id="PF18074">
    <property type="entry name" value="PriA_C"/>
    <property type="match status" value="1"/>
</dbReference>
<dbReference type="InterPro" id="IPR001650">
    <property type="entry name" value="Helicase_C-like"/>
</dbReference>
<keyword evidence="8 12" id="KW-0067">ATP-binding</keyword>
<dbReference type="SUPFAM" id="SSF52540">
    <property type="entry name" value="P-loop containing nucleoside triphosphate hydrolases"/>
    <property type="match status" value="2"/>
</dbReference>
<dbReference type="RefSeq" id="WP_126458131.1">
    <property type="nucleotide sequence ID" value="NZ_AP018721.1"/>
</dbReference>
<evidence type="ECO:0000259" key="13">
    <source>
        <dbReference type="PROSITE" id="PS51192"/>
    </source>
</evidence>
<dbReference type="GO" id="GO:0043138">
    <property type="term" value="F:3'-5' DNA helicase activity"/>
    <property type="evidence" value="ECO:0007669"/>
    <property type="project" value="UniProtKB-EC"/>
</dbReference>
<comment type="function">
    <text evidence="12">Initiates the restart of stalled replication forks, which reloads the replicative helicase on sites other than the origin of replication. Recognizes and binds to abandoned replication forks and remodels them to uncover a helicase loading site. Promotes assembly of the primosome at these replication forks.</text>
</comment>
<dbReference type="NCBIfam" id="NF004067">
    <property type="entry name" value="PRK05580.1-4"/>
    <property type="match status" value="1"/>
</dbReference>
<dbReference type="CDD" id="cd17929">
    <property type="entry name" value="DEXHc_priA"/>
    <property type="match status" value="1"/>
</dbReference>
<sequence>MSIVRVALDVPLPKLFDYLAEGAGRADIGRRVIVPFGQRRQVGLIVELAQASEVPAAQLKAVIAIDRDLPPMPAEWLKLARFAATYYQHPLGATLLSLLPPALKRLRPPRAEAPTAYVLTAAGLAHIPEINPRAKAQRQLAERLQQGPLPVSEAGPWRGQLRLWHRTGWVEAAETMPASPATPSAKPELTPDQAAALAAVRAAPAGFAAWLLHGVTGSGKTEVYLRLIEEALAAGRQALVLVPEIHLTPQTEAAFRNRFPSARQISLHSGLADGERLRVWRACLDGRVDLVLGTRLAVFTPLNRLGLIVVDEEHDASYKQQEGLRYSARDVAVWRARQLDIPIVLGSATPALETWRNAARGRYRRLELSARAHAEAVLPAVKLIDTRVDRPRLGLSASLIRALQDRLARGEQSLLFINRRGYAPTLYCNACGYVVPCPRCSAHQVLHRKGEKFELRCHHCGLLTRPPEVCPDCGSPDLRPAGQGTQRLEETLATQFPEARILRIDRDTASRRGAFAAMREAVNARAVDILVGTQIVTKGHDFPHLTLVGVLGADQALLSPDFRATERLFAQLMQVAGRAGRAGRPGEVLVQTGYPGHPLYRALQAHDFARFAAQMLKERREMEFPPFSHQALLRAEAERIDVALAFLDKAKQAGLALARQHGVSLFDPTPALLARVARRERAQLLVQAGSRGHLQDFLGPWLEAVRGLPARTLKWSIDVDPLDF</sequence>
<dbReference type="HAMAP" id="MF_00983">
    <property type="entry name" value="PriA"/>
    <property type="match status" value="1"/>
</dbReference>
<gene>
    <name evidence="12" type="primary">priA</name>
    <name evidence="14" type="ORF">EDC61_1208</name>
</gene>
<dbReference type="GO" id="GO:0006270">
    <property type="term" value="P:DNA replication initiation"/>
    <property type="evidence" value="ECO:0007669"/>
    <property type="project" value="TreeGrafter"/>
</dbReference>
<keyword evidence="15" id="KW-1185">Reference proteome</keyword>
<dbReference type="GO" id="GO:0016887">
    <property type="term" value="F:ATP hydrolysis activity"/>
    <property type="evidence" value="ECO:0007669"/>
    <property type="project" value="RHEA"/>
</dbReference>
<evidence type="ECO:0000256" key="5">
    <source>
        <dbReference type="ARBA" id="ARBA00022801"/>
    </source>
</evidence>
<dbReference type="SMART" id="SM00490">
    <property type="entry name" value="HELICc"/>
    <property type="match status" value="1"/>
</dbReference>
<dbReference type="GO" id="GO:1990077">
    <property type="term" value="C:primosome complex"/>
    <property type="evidence" value="ECO:0007669"/>
    <property type="project" value="UniProtKB-UniRule"/>
</dbReference>
<comment type="caution">
    <text evidence="14">The sequence shown here is derived from an EMBL/GenBank/DDBJ whole genome shotgun (WGS) entry which is preliminary data.</text>
</comment>
<dbReference type="EMBL" id="SLZY01000020">
    <property type="protein sequence ID" value="TCS69447.1"/>
    <property type="molecule type" value="Genomic_DNA"/>
</dbReference>
<keyword evidence="6 12" id="KW-0347">Helicase</keyword>
<dbReference type="InterPro" id="IPR042115">
    <property type="entry name" value="PriA_3primeBD_sf"/>
</dbReference>
<evidence type="ECO:0000256" key="7">
    <source>
        <dbReference type="ARBA" id="ARBA00022833"/>
    </source>
</evidence>
<dbReference type="NCBIfam" id="TIGR00595">
    <property type="entry name" value="priA"/>
    <property type="match status" value="1"/>
</dbReference>
<organism evidence="14 15">
    <name type="scientific">Sulfuritortus calidifontis</name>
    <dbReference type="NCBI Taxonomy" id="1914471"/>
    <lineage>
        <taxon>Bacteria</taxon>
        <taxon>Pseudomonadati</taxon>
        <taxon>Pseudomonadota</taxon>
        <taxon>Betaproteobacteria</taxon>
        <taxon>Nitrosomonadales</taxon>
        <taxon>Thiobacillaceae</taxon>
        <taxon>Sulfuritortus</taxon>
    </lineage>
</organism>
<proteinExistence type="inferred from homology"/>
<comment type="catalytic activity">
    <reaction evidence="12">
        <text>Couples ATP hydrolysis with the unwinding of duplex DNA by translocating in the 3'-5' direction.</text>
        <dbReference type="EC" id="5.6.2.4"/>
    </reaction>
</comment>
<feature type="binding site" evidence="12">
    <location>
        <position position="473"/>
    </location>
    <ligand>
        <name>Zn(2+)</name>
        <dbReference type="ChEBI" id="CHEBI:29105"/>
        <label>1</label>
    </ligand>
</feature>
<evidence type="ECO:0000313" key="14">
    <source>
        <dbReference type="EMBL" id="TCS69447.1"/>
    </source>
</evidence>
<feature type="binding site" evidence="12">
    <location>
        <position position="437"/>
    </location>
    <ligand>
        <name>Zn(2+)</name>
        <dbReference type="ChEBI" id="CHEBI:29105"/>
        <label>2</label>
    </ligand>
</feature>
<dbReference type="OrthoDB" id="9759544at2"/>
<keyword evidence="1 12" id="KW-0639">Primosome</keyword>
<evidence type="ECO:0000256" key="10">
    <source>
        <dbReference type="ARBA" id="ARBA00023235"/>
    </source>
</evidence>
<dbReference type="Gene3D" id="3.40.1440.60">
    <property type="entry name" value="PriA, 3(prime) DNA-binding domain"/>
    <property type="match status" value="1"/>
</dbReference>
<accession>A0A4R3JT47</accession>
<comment type="similarity">
    <text evidence="12">Belongs to the helicase family. PriA subfamily.</text>
</comment>
<evidence type="ECO:0000256" key="1">
    <source>
        <dbReference type="ARBA" id="ARBA00022515"/>
    </source>
</evidence>
<reference evidence="14 15" key="1">
    <citation type="submission" date="2019-03" db="EMBL/GenBank/DDBJ databases">
        <title>Genomic Encyclopedia of Type Strains, Phase IV (KMG-IV): sequencing the most valuable type-strain genomes for metagenomic binning, comparative biology and taxonomic classification.</title>
        <authorList>
            <person name="Goeker M."/>
        </authorList>
    </citation>
    <scope>NUCLEOTIDE SEQUENCE [LARGE SCALE GENOMIC DNA]</scope>
    <source>
        <strain evidence="14 15">DSM 103923</strain>
    </source>
</reference>
<dbReference type="SMART" id="SM00487">
    <property type="entry name" value="DEXDc"/>
    <property type="match status" value="1"/>
</dbReference>
<protein>
    <recommendedName>
        <fullName evidence="12">Replication restart protein PriA</fullName>
    </recommendedName>
    <alternativeName>
        <fullName evidence="12">ATP-dependent DNA helicase PriA</fullName>
        <ecNumber evidence="12">5.6.2.4</ecNumber>
    </alternativeName>
    <alternativeName>
        <fullName evidence="12">DNA 3'-5' helicase PriA</fullName>
    </alternativeName>
</protein>
<keyword evidence="9 12" id="KW-0238">DNA-binding</keyword>
<dbReference type="PANTHER" id="PTHR30580">
    <property type="entry name" value="PRIMOSOMAL PROTEIN N"/>
    <property type="match status" value="1"/>
</dbReference>
<feature type="domain" description="Helicase ATP-binding" evidence="13">
    <location>
        <begin position="201"/>
        <end position="368"/>
    </location>
</feature>
<dbReference type="CDD" id="cd18804">
    <property type="entry name" value="SF2_C_priA"/>
    <property type="match status" value="1"/>
</dbReference>
<dbReference type="EC" id="5.6.2.4" evidence="12"/>
<dbReference type="PROSITE" id="PS51192">
    <property type="entry name" value="HELICASE_ATP_BIND_1"/>
    <property type="match status" value="1"/>
</dbReference>
<dbReference type="InterPro" id="IPR041222">
    <property type="entry name" value="PriA_3primeBD"/>
</dbReference>
<feature type="binding site" evidence="12">
    <location>
        <position position="431"/>
    </location>
    <ligand>
        <name>Zn(2+)</name>
        <dbReference type="ChEBI" id="CHEBI:29105"/>
        <label>1</label>
    </ligand>
</feature>
<dbReference type="GO" id="GO:0006310">
    <property type="term" value="P:DNA recombination"/>
    <property type="evidence" value="ECO:0007669"/>
    <property type="project" value="InterPro"/>
</dbReference>
<keyword evidence="5 12" id="KW-0378">Hydrolase</keyword>
<comment type="subunit">
    <text evidence="12">Component of the replication restart primosome.</text>
</comment>
<evidence type="ECO:0000256" key="9">
    <source>
        <dbReference type="ARBA" id="ARBA00023125"/>
    </source>
</evidence>
<dbReference type="InterPro" id="IPR014001">
    <property type="entry name" value="Helicase_ATP-bd"/>
</dbReference>
<dbReference type="GO" id="GO:0006302">
    <property type="term" value="P:double-strand break repair"/>
    <property type="evidence" value="ECO:0007669"/>
    <property type="project" value="InterPro"/>
</dbReference>
<dbReference type="Proteomes" id="UP000295135">
    <property type="component" value="Unassembled WGS sequence"/>
</dbReference>
<keyword evidence="4 12" id="KW-0547">Nucleotide-binding</keyword>
<feature type="binding site" evidence="12">
    <location>
        <position position="457"/>
    </location>
    <ligand>
        <name>Zn(2+)</name>
        <dbReference type="ChEBI" id="CHEBI:29105"/>
        <label>2</label>
    </ligand>
</feature>
<dbReference type="InterPro" id="IPR011545">
    <property type="entry name" value="DEAD/DEAH_box_helicase_dom"/>
</dbReference>
<dbReference type="InterPro" id="IPR041236">
    <property type="entry name" value="PriA_C"/>
</dbReference>
<feature type="binding site" evidence="12">
    <location>
        <position position="440"/>
    </location>
    <ligand>
        <name>Zn(2+)</name>
        <dbReference type="ChEBI" id="CHEBI:29105"/>
        <label>2</label>
    </ligand>
</feature>
<dbReference type="AlphaFoldDB" id="A0A4R3JT47"/>
<dbReference type="Pfam" id="PF00271">
    <property type="entry name" value="Helicase_C"/>
    <property type="match status" value="1"/>
</dbReference>
<dbReference type="GO" id="GO:0005524">
    <property type="term" value="F:ATP binding"/>
    <property type="evidence" value="ECO:0007669"/>
    <property type="project" value="UniProtKB-UniRule"/>
</dbReference>
<dbReference type="PANTHER" id="PTHR30580:SF0">
    <property type="entry name" value="PRIMOSOMAL PROTEIN N"/>
    <property type="match status" value="1"/>
</dbReference>
<feature type="binding site" evidence="12">
    <location>
        <position position="428"/>
    </location>
    <ligand>
        <name>Zn(2+)</name>
        <dbReference type="ChEBI" id="CHEBI:29105"/>
        <label>1</label>
    </ligand>
</feature>
<dbReference type="InterPro" id="IPR005259">
    <property type="entry name" value="PriA"/>
</dbReference>
<feature type="binding site" evidence="12">
    <location>
        <position position="470"/>
    </location>
    <ligand>
        <name>Zn(2+)</name>
        <dbReference type="ChEBI" id="CHEBI:29105"/>
        <label>1</label>
    </ligand>
</feature>
<evidence type="ECO:0000313" key="15">
    <source>
        <dbReference type="Proteomes" id="UP000295135"/>
    </source>
</evidence>